<sequence>MGRYSKMMVFTTILLLGLQQIWAFRPLKEDQWLKQRLVIQSLQRGSVQHSERNPCSTVPGRSNGRCTSEINVVDYVAHAPPPEDAN</sequence>
<dbReference type="PaxDb" id="3847-GLYMA10G30640.1"/>
<dbReference type="PANTHER" id="PTHR33592">
    <property type="entry name" value="TRANSMEMBRANE PROTEIN"/>
    <property type="match status" value="1"/>
</dbReference>
<proteinExistence type="predicted"/>
<dbReference type="EnsemblPlants" id="KRH34113">
    <property type="protein sequence ID" value="KRH34113"/>
    <property type="gene ID" value="GLYMA_10G164000"/>
</dbReference>
<dbReference type="Gramene" id="KRH34113">
    <property type="protein sequence ID" value="KRH34113"/>
    <property type="gene ID" value="GLYMA_10G164000"/>
</dbReference>
<dbReference type="EMBL" id="CM000843">
    <property type="protein sequence ID" value="KRH34113.1"/>
    <property type="molecule type" value="Genomic_DNA"/>
</dbReference>
<keyword evidence="4" id="KW-1185">Reference proteome</keyword>
<dbReference type="eggNOG" id="ENOG502R5VK">
    <property type="taxonomic scope" value="Eukaryota"/>
</dbReference>
<evidence type="ECO:0000313" key="4">
    <source>
        <dbReference type="Proteomes" id="UP000008827"/>
    </source>
</evidence>
<evidence type="ECO:0000313" key="3">
    <source>
        <dbReference type="EnsemblPlants" id="KRH34113"/>
    </source>
</evidence>
<dbReference type="InParanoid" id="I1LBN4"/>
<dbReference type="Proteomes" id="UP000008827">
    <property type="component" value="Chromosome 10"/>
</dbReference>
<dbReference type="PANTHER" id="PTHR33592:SF3">
    <property type="entry name" value="TRANSMEMBRANE PROTEIN"/>
    <property type="match status" value="1"/>
</dbReference>
<reference evidence="3" key="2">
    <citation type="submission" date="2018-02" db="UniProtKB">
        <authorList>
            <consortium name="EnsemblPlants"/>
        </authorList>
    </citation>
    <scope>IDENTIFICATION</scope>
    <source>
        <strain evidence="3">Williams 82</strain>
    </source>
</reference>
<reference evidence="2" key="3">
    <citation type="submission" date="2018-07" db="EMBL/GenBank/DDBJ databases">
        <title>WGS assembly of Glycine max.</title>
        <authorList>
            <person name="Schmutz J."/>
            <person name="Cannon S."/>
            <person name="Schlueter J."/>
            <person name="Ma J."/>
            <person name="Mitros T."/>
            <person name="Nelson W."/>
            <person name="Hyten D."/>
            <person name="Song Q."/>
            <person name="Thelen J."/>
            <person name="Cheng J."/>
            <person name="Xu D."/>
            <person name="Hellsten U."/>
            <person name="May G."/>
            <person name="Yu Y."/>
            <person name="Sakurai T."/>
            <person name="Umezawa T."/>
            <person name="Bhattacharyya M."/>
            <person name="Sandhu D."/>
            <person name="Valliyodan B."/>
            <person name="Lindquist E."/>
            <person name="Peto M."/>
            <person name="Grant D."/>
            <person name="Shu S."/>
            <person name="Goodstein D."/>
            <person name="Barry K."/>
            <person name="Futrell-Griggs M."/>
            <person name="Abernathy B."/>
            <person name="Du J."/>
            <person name="Tian Z."/>
            <person name="Zhu L."/>
            <person name="Gill N."/>
            <person name="Joshi T."/>
            <person name="Libault M."/>
            <person name="Sethuraman A."/>
            <person name="Zhang X."/>
            <person name="Shinozaki K."/>
            <person name="Nguyen H."/>
            <person name="Wing R."/>
            <person name="Cregan P."/>
            <person name="Specht J."/>
            <person name="Grimwood J."/>
            <person name="Rokhsar D."/>
            <person name="Stacey G."/>
            <person name="Shoemaker R."/>
            <person name="Jackson S."/>
        </authorList>
    </citation>
    <scope>NUCLEOTIDE SEQUENCE</scope>
    <source>
        <tissue evidence="2">Callus</tissue>
    </source>
</reference>
<gene>
    <name evidence="2" type="ORF">GLYMA_10G164000</name>
</gene>
<protein>
    <submittedName>
        <fullName evidence="2 3">Uncharacterized protein</fullName>
    </submittedName>
</protein>
<dbReference type="OrthoDB" id="1716208at2759"/>
<dbReference type="HOGENOM" id="CLU_165084_0_0_1"/>
<accession>I1LBN4</accession>
<feature type="signal peptide" evidence="1">
    <location>
        <begin position="1"/>
        <end position="23"/>
    </location>
</feature>
<reference evidence="2 3" key="1">
    <citation type="journal article" date="2010" name="Nature">
        <title>Genome sequence of the palaeopolyploid soybean.</title>
        <authorList>
            <person name="Schmutz J."/>
            <person name="Cannon S.B."/>
            <person name="Schlueter J."/>
            <person name="Ma J."/>
            <person name="Mitros T."/>
            <person name="Nelson W."/>
            <person name="Hyten D.L."/>
            <person name="Song Q."/>
            <person name="Thelen J.J."/>
            <person name="Cheng J."/>
            <person name="Xu D."/>
            <person name="Hellsten U."/>
            <person name="May G.D."/>
            <person name="Yu Y."/>
            <person name="Sakurai T."/>
            <person name="Umezawa T."/>
            <person name="Bhattacharyya M.K."/>
            <person name="Sandhu D."/>
            <person name="Valliyodan B."/>
            <person name="Lindquist E."/>
            <person name="Peto M."/>
            <person name="Grant D."/>
            <person name="Shu S."/>
            <person name="Goodstein D."/>
            <person name="Barry K."/>
            <person name="Futrell-Griggs M."/>
            <person name="Abernathy B."/>
            <person name="Du J."/>
            <person name="Tian Z."/>
            <person name="Zhu L."/>
            <person name="Gill N."/>
            <person name="Joshi T."/>
            <person name="Libault M."/>
            <person name="Sethuraman A."/>
            <person name="Zhang X.-C."/>
            <person name="Shinozaki K."/>
            <person name="Nguyen H.T."/>
            <person name="Wing R.A."/>
            <person name="Cregan P."/>
            <person name="Specht J."/>
            <person name="Grimwood J."/>
            <person name="Rokhsar D."/>
            <person name="Stacey G."/>
            <person name="Shoemaker R.C."/>
            <person name="Jackson S.A."/>
        </authorList>
    </citation>
    <scope>NUCLEOTIDE SEQUENCE [LARGE SCALE GENOMIC DNA]</scope>
    <source>
        <strain evidence="3">cv. Williams 82</strain>
        <tissue evidence="2">Callus</tissue>
    </source>
</reference>
<evidence type="ECO:0000313" key="2">
    <source>
        <dbReference type="EMBL" id="KRH34113.1"/>
    </source>
</evidence>
<dbReference type="OMA" id="MGRYSKM"/>
<evidence type="ECO:0000256" key="1">
    <source>
        <dbReference type="SAM" id="SignalP"/>
    </source>
</evidence>
<feature type="chain" id="PRO_5014578151" evidence="1">
    <location>
        <begin position="24"/>
        <end position="86"/>
    </location>
</feature>
<name>I1LBN4_SOYBN</name>
<dbReference type="AlphaFoldDB" id="I1LBN4"/>
<organism evidence="2">
    <name type="scientific">Glycine max</name>
    <name type="common">Soybean</name>
    <name type="synonym">Glycine hispida</name>
    <dbReference type="NCBI Taxonomy" id="3847"/>
    <lineage>
        <taxon>Eukaryota</taxon>
        <taxon>Viridiplantae</taxon>
        <taxon>Streptophyta</taxon>
        <taxon>Embryophyta</taxon>
        <taxon>Tracheophyta</taxon>
        <taxon>Spermatophyta</taxon>
        <taxon>Magnoliopsida</taxon>
        <taxon>eudicotyledons</taxon>
        <taxon>Gunneridae</taxon>
        <taxon>Pentapetalae</taxon>
        <taxon>rosids</taxon>
        <taxon>fabids</taxon>
        <taxon>Fabales</taxon>
        <taxon>Fabaceae</taxon>
        <taxon>Papilionoideae</taxon>
        <taxon>50 kb inversion clade</taxon>
        <taxon>NPAAA clade</taxon>
        <taxon>indigoferoid/millettioid clade</taxon>
        <taxon>Phaseoleae</taxon>
        <taxon>Glycine</taxon>
        <taxon>Glycine subgen. Soja</taxon>
    </lineage>
</organism>
<keyword evidence="1" id="KW-0732">Signal</keyword>